<feature type="compositionally biased region" description="Basic and acidic residues" evidence="1">
    <location>
        <begin position="665"/>
        <end position="890"/>
    </location>
</feature>
<sequence length="1007" mass="119960">MQQYDIRYDSTGILFKIVPQNAVFARHFLLVSKTSSEYHAQNFILEPSLELQLLICPIKQLWKVRETIQKPQRNEPPKKLRFPPNRLTLRRPPNIPDGRVVGRAMGSLKSTSSTRCRYAGCFVLGFVVASLTLAAMFWIIWCYFGLTIVQISDTQRRALVNYSYTTAKPPTTSSPNNRTEVDGALESSLNAISKTSVTPPSPPRRKSDSSVDLAKGDFAARLPGGAMQNSTRRESISSSLTTSAHDRKASILSGGEESDLHPRKISTSNKENRAHEGSLSDIKPTQTYAPAQSDPLPTASKDDRRPIARDSDRKDEIHSSKPSYRDPDFEREPPARRSQPGRRRYDDEDDYEDRGSASRYDKSDRGRDTDDRYSKGDTRVYPDERPRLEDRYPPRDSDRRRGDDRDREDRYRDRDDRYRDYDDRYKDRDDRYRYRDNPYRDEDKYRNDKPYLDEDRNRRRDRFDYDDRYSSKDDRYRYDDRYRPRDDRYRDDDDRYVYDDKRDRYIPRDDEDRYVRSRDRDYREPISSSRVDIPSDRKSGKPEDARRPTEYDIPVRDRPRTSYIDESKTDDRYIYRDDDEFRRPSKYDDRDRISPTRTRDEAYISRSTVPISRSRDDTYKSGSSIIDERKRDDDRYSNNRDRPKYYDDDDRRIEESRYISPSSVRETDSTRKDVNRDDYRTRLPDDKKIDDVGIERRSYSAEEEEYRRQNSRTRYYDDTDRKPSGDSRRDYRTDDDYPRRTRPDDDEYRRSRPRGDYDTDKSRDPEVYDRSIDDNDRASRRYLPEYDEPRRRSDADTGLRKESYPRDVIDEDRMSRRPEGRRPLPPPKDRRYDDDIPPRRPISDDRPFRSRPDTIDDRPLRPAIDRASEDGRRYRDDTYLEDDRRYKDEALVNPDESSRYGPPRSEKREPFVSSPTSPRDTVSREKRYHNSGRTLDDYGNEEERPINTRDVIDAALKHSDSPVQNPRKVSYPIFDPRISNLTSPDFIPPSDRRGTTIMSRRRRSRTY</sequence>
<accession>A0A8T0G2M2</accession>
<comment type="caution">
    <text evidence="3">The sequence shown here is derived from an EMBL/GenBank/DDBJ whole genome shotgun (WGS) entry which is preliminary data.</text>
</comment>
<evidence type="ECO:0000313" key="3">
    <source>
        <dbReference type="EMBL" id="KAF8797182.1"/>
    </source>
</evidence>
<feature type="compositionally biased region" description="Basic and acidic residues" evidence="1">
    <location>
        <begin position="941"/>
        <end position="960"/>
    </location>
</feature>
<organism evidence="3 4">
    <name type="scientific">Argiope bruennichi</name>
    <name type="common">Wasp spider</name>
    <name type="synonym">Aranea bruennichi</name>
    <dbReference type="NCBI Taxonomy" id="94029"/>
    <lineage>
        <taxon>Eukaryota</taxon>
        <taxon>Metazoa</taxon>
        <taxon>Ecdysozoa</taxon>
        <taxon>Arthropoda</taxon>
        <taxon>Chelicerata</taxon>
        <taxon>Arachnida</taxon>
        <taxon>Araneae</taxon>
        <taxon>Araneomorphae</taxon>
        <taxon>Entelegynae</taxon>
        <taxon>Araneoidea</taxon>
        <taxon>Araneidae</taxon>
        <taxon>Argiope</taxon>
    </lineage>
</organism>
<gene>
    <name evidence="3" type="ORF">HNY73_001474</name>
</gene>
<dbReference type="EMBL" id="JABXBU010000001">
    <property type="protein sequence ID" value="KAF8797182.1"/>
    <property type="molecule type" value="Genomic_DNA"/>
</dbReference>
<keyword evidence="2" id="KW-0472">Membrane</keyword>
<reference evidence="3" key="1">
    <citation type="journal article" date="2020" name="bioRxiv">
        <title>Chromosome-level reference genome of the European wasp spider Argiope bruennichi: a resource for studies on range expansion and evolutionary adaptation.</title>
        <authorList>
            <person name="Sheffer M.M."/>
            <person name="Hoppe A."/>
            <person name="Krehenwinkel H."/>
            <person name="Uhl G."/>
            <person name="Kuss A.W."/>
            <person name="Jensen L."/>
            <person name="Jensen C."/>
            <person name="Gillespie R.G."/>
            <person name="Hoff K.J."/>
            <person name="Prost S."/>
        </authorList>
    </citation>
    <scope>NUCLEOTIDE SEQUENCE</scope>
</reference>
<keyword evidence="2" id="KW-0812">Transmembrane</keyword>
<evidence type="ECO:0000313" key="4">
    <source>
        <dbReference type="Proteomes" id="UP000807504"/>
    </source>
</evidence>
<name>A0A8T0G2M2_ARGBR</name>
<feature type="compositionally biased region" description="Basic and acidic residues" evidence="1">
    <location>
        <begin position="626"/>
        <end position="657"/>
    </location>
</feature>
<feature type="compositionally biased region" description="Basic and acidic residues" evidence="1">
    <location>
        <begin position="300"/>
        <end position="335"/>
    </location>
</feature>
<feature type="compositionally biased region" description="Basic and acidic residues" evidence="1">
    <location>
        <begin position="353"/>
        <end position="524"/>
    </location>
</feature>
<dbReference type="AlphaFoldDB" id="A0A8T0G2M2"/>
<dbReference type="Proteomes" id="UP000807504">
    <property type="component" value="Unassembled WGS sequence"/>
</dbReference>
<evidence type="ECO:0000256" key="1">
    <source>
        <dbReference type="SAM" id="MobiDB-lite"/>
    </source>
</evidence>
<feature type="transmembrane region" description="Helical" evidence="2">
    <location>
        <begin position="118"/>
        <end position="141"/>
    </location>
</feature>
<feature type="compositionally biased region" description="Basic and acidic residues" evidence="1">
    <location>
        <begin position="533"/>
        <end position="603"/>
    </location>
</feature>
<reference evidence="3" key="2">
    <citation type="submission" date="2020-06" db="EMBL/GenBank/DDBJ databases">
        <authorList>
            <person name="Sheffer M."/>
        </authorList>
    </citation>
    <scope>NUCLEOTIDE SEQUENCE</scope>
</reference>
<keyword evidence="2" id="KW-1133">Transmembrane helix</keyword>
<proteinExistence type="predicted"/>
<keyword evidence="4" id="KW-1185">Reference proteome</keyword>
<feature type="compositionally biased region" description="Polar residues" evidence="1">
    <location>
        <begin position="189"/>
        <end position="198"/>
    </location>
</feature>
<evidence type="ECO:0000256" key="2">
    <source>
        <dbReference type="SAM" id="Phobius"/>
    </source>
</evidence>
<feature type="region of interest" description="Disordered" evidence="1">
    <location>
        <begin position="189"/>
        <end position="1007"/>
    </location>
</feature>
<protein>
    <submittedName>
        <fullName evidence="3">Uncharacterized protein</fullName>
    </submittedName>
</protein>